<dbReference type="Gene3D" id="3.40.50.720">
    <property type="entry name" value="NAD(P)-binding Rossmann-like Domain"/>
    <property type="match status" value="1"/>
</dbReference>
<comment type="similarity">
    <text evidence="5">Belongs to the zinc-containing alcohol dehydrogenase family.</text>
</comment>
<dbReference type="CDD" id="cd08283">
    <property type="entry name" value="FDH_like_1"/>
    <property type="match status" value="1"/>
</dbReference>
<dbReference type="Gene3D" id="3.90.180.10">
    <property type="entry name" value="Medium-chain alcohol dehydrogenases, catalytic domain"/>
    <property type="match status" value="1"/>
</dbReference>
<dbReference type="PANTHER" id="PTHR42813">
    <property type="entry name" value="ZINC-TYPE ALCOHOL DEHYDROGENASE-LIKE"/>
    <property type="match status" value="1"/>
</dbReference>
<reference evidence="8 9" key="1">
    <citation type="submission" date="2020-01" db="EMBL/GenBank/DDBJ databases">
        <title>Insect and environment-associated Actinomycetes.</title>
        <authorList>
            <person name="Currrie C."/>
            <person name="Chevrette M."/>
            <person name="Carlson C."/>
            <person name="Stubbendieck R."/>
            <person name="Wendt-Pienkowski E."/>
        </authorList>
    </citation>
    <scope>NUCLEOTIDE SEQUENCE [LARGE SCALE GENOMIC DNA]</scope>
    <source>
        <strain evidence="8 9">SID14172</strain>
    </source>
</reference>
<dbReference type="InterPro" id="IPR020843">
    <property type="entry name" value="ER"/>
</dbReference>
<dbReference type="EMBL" id="JAAGMB010000001">
    <property type="protein sequence ID" value="NEB14942.1"/>
    <property type="molecule type" value="Genomic_DNA"/>
</dbReference>
<evidence type="ECO:0000256" key="1">
    <source>
        <dbReference type="ARBA" id="ARBA00001947"/>
    </source>
</evidence>
<gene>
    <name evidence="8" type="ORF">G3I46_00110</name>
</gene>
<dbReference type="SUPFAM" id="SSF51735">
    <property type="entry name" value="NAD(P)-binding Rossmann-fold domains"/>
    <property type="match status" value="1"/>
</dbReference>
<proteinExistence type="inferred from homology"/>
<dbReference type="GO" id="GO:0008270">
    <property type="term" value="F:zinc ion binding"/>
    <property type="evidence" value="ECO:0007669"/>
    <property type="project" value="InterPro"/>
</dbReference>
<dbReference type="RefSeq" id="WP_164137989.1">
    <property type="nucleotide sequence ID" value="NZ_JAAGMB010000001.1"/>
</dbReference>
<evidence type="ECO:0000313" key="9">
    <source>
        <dbReference type="Proteomes" id="UP000469545"/>
    </source>
</evidence>
<evidence type="ECO:0000256" key="4">
    <source>
        <dbReference type="ARBA" id="ARBA00023002"/>
    </source>
</evidence>
<dbReference type="Proteomes" id="UP000469545">
    <property type="component" value="Unassembled WGS sequence"/>
</dbReference>
<dbReference type="Pfam" id="PF00107">
    <property type="entry name" value="ADH_zinc_N"/>
    <property type="match status" value="1"/>
</dbReference>
<comment type="cofactor">
    <cofactor evidence="1 5">
        <name>Zn(2+)</name>
        <dbReference type="ChEBI" id="CHEBI:29105"/>
    </cofactor>
</comment>
<evidence type="ECO:0000259" key="7">
    <source>
        <dbReference type="SMART" id="SM00829"/>
    </source>
</evidence>
<name>A0A6N9UIT7_9ACTN</name>
<accession>A0A6N9UIT7</accession>
<comment type="caution">
    <text evidence="8">The sequence shown here is derived from an EMBL/GenBank/DDBJ whole genome shotgun (WGS) entry which is preliminary data.</text>
</comment>
<dbReference type="InterPro" id="IPR002328">
    <property type="entry name" value="ADH_Zn_CS"/>
</dbReference>
<dbReference type="Pfam" id="PF08240">
    <property type="entry name" value="ADH_N"/>
    <property type="match status" value="1"/>
</dbReference>
<evidence type="ECO:0000256" key="5">
    <source>
        <dbReference type="RuleBase" id="RU361277"/>
    </source>
</evidence>
<dbReference type="PANTHER" id="PTHR42813:SF7">
    <property type="entry name" value="ALCOHOL DEHYDROGENASE (ZN-DEPENDENT)-RELATED"/>
    <property type="match status" value="1"/>
</dbReference>
<dbReference type="InterPro" id="IPR036291">
    <property type="entry name" value="NAD(P)-bd_dom_sf"/>
</dbReference>
<feature type="domain" description="Enoyl reductase (ER)" evidence="7">
    <location>
        <begin position="8"/>
        <end position="400"/>
    </location>
</feature>
<feature type="region of interest" description="Disordered" evidence="6">
    <location>
        <begin position="413"/>
        <end position="440"/>
    </location>
</feature>
<dbReference type="GO" id="GO:0016491">
    <property type="term" value="F:oxidoreductase activity"/>
    <property type="evidence" value="ECO:0007669"/>
    <property type="project" value="UniProtKB-KW"/>
</dbReference>
<keyword evidence="2 5" id="KW-0479">Metal-binding</keyword>
<keyword evidence="4" id="KW-0560">Oxidoreductase</keyword>
<evidence type="ECO:0000256" key="3">
    <source>
        <dbReference type="ARBA" id="ARBA00022833"/>
    </source>
</evidence>
<keyword evidence="9" id="KW-1185">Reference proteome</keyword>
<dbReference type="InterPro" id="IPR011032">
    <property type="entry name" value="GroES-like_sf"/>
</dbReference>
<dbReference type="SUPFAM" id="SSF50129">
    <property type="entry name" value="GroES-like"/>
    <property type="match status" value="1"/>
</dbReference>
<organism evidence="8 9">
    <name type="scientific">Streptomyces coelicoflavus</name>
    <dbReference type="NCBI Taxonomy" id="285562"/>
    <lineage>
        <taxon>Bacteria</taxon>
        <taxon>Bacillati</taxon>
        <taxon>Actinomycetota</taxon>
        <taxon>Actinomycetes</taxon>
        <taxon>Kitasatosporales</taxon>
        <taxon>Streptomycetaceae</taxon>
        <taxon>Streptomyces</taxon>
    </lineage>
</organism>
<dbReference type="AlphaFoldDB" id="A0A6N9UIT7"/>
<protein>
    <submittedName>
        <fullName evidence="8">Glutathione-dependent formaldehyde dehydrogenase</fullName>
    </submittedName>
</protein>
<sequence>MKAVVWKGLGDIGLEDVPEPEIKDPYDAIVRITTSAICGTDLHFVRGTMPGMQEGRILGHEAVGVVEEVGSGVRNLRPGDRVVVPSTVACGVCSYCRAGYYAQCDNANPGGRLAGTVFFGGPQAAGGLDGLQAEYARVPFAHVGLVPLPDTVDDAQAILLSDIYPTSWFGARLAEVGDGDTVAIVGAGPVGQAAIACARLQGAGRIIVVDGVGDRLDMARSQHAETVDFNAEDPVEAVRELTGGIGVDRVIEAVGVDAQKPSHGPAADAAAAQAEEFGHERSEAAPEQNPDGATWVPGDAPTLAARWAVQMVAKAGTVGTIGVYPPQVQHYPFGEAFMKNLTLRMGNCNHRRYVPHLVSLVASGSLDPTPLVTRWGDTRNAVEAYRCFDRREAGWTKVVLGVSEDGTVAPGLGEAAGTGAATTAGSPGPTAAEATQEAGS</sequence>
<evidence type="ECO:0000256" key="2">
    <source>
        <dbReference type="ARBA" id="ARBA00022723"/>
    </source>
</evidence>
<dbReference type="PROSITE" id="PS00059">
    <property type="entry name" value="ADH_ZINC"/>
    <property type="match status" value="1"/>
</dbReference>
<keyword evidence="3 5" id="KW-0862">Zinc</keyword>
<dbReference type="SMART" id="SM00829">
    <property type="entry name" value="PKS_ER"/>
    <property type="match status" value="1"/>
</dbReference>
<dbReference type="InterPro" id="IPR013149">
    <property type="entry name" value="ADH-like_C"/>
</dbReference>
<evidence type="ECO:0000313" key="8">
    <source>
        <dbReference type="EMBL" id="NEB14942.1"/>
    </source>
</evidence>
<evidence type="ECO:0000256" key="6">
    <source>
        <dbReference type="SAM" id="MobiDB-lite"/>
    </source>
</evidence>
<feature type="region of interest" description="Disordered" evidence="6">
    <location>
        <begin position="259"/>
        <end position="299"/>
    </location>
</feature>
<dbReference type="InterPro" id="IPR013154">
    <property type="entry name" value="ADH-like_N"/>
</dbReference>